<keyword evidence="4 14" id="KW-0812">Transmembrane</keyword>
<dbReference type="Pfam" id="PF00175">
    <property type="entry name" value="NAD_binding_1"/>
    <property type="match status" value="1"/>
</dbReference>
<dbReference type="PANTHER" id="PTHR47354">
    <property type="entry name" value="NADH OXIDOREDUCTASE HCR"/>
    <property type="match status" value="1"/>
</dbReference>
<feature type="compositionally biased region" description="Polar residues" evidence="13">
    <location>
        <begin position="1"/>
        <end position="12"/>
    </location>
</feature>
<evidence type="ECO:0000256" key="4">
    <source>
        <dbReference type="ARBA" id="ARBA00022692"/>
    </source>
</evidence>
<feature type="transmembrane region" description="Helical" evidence="14">
    <location>
        <begin position="219"/>
        <end position="238"/>
    </location>
</feature>
<dbReference type="InterPro" id="IPR017927">
    <property type="entry name" value="FAD-bd_FR_type"/>
</dbReference>
<keyword evidence="7" id="KW-0274">FAD</keyword>
<comment type="caution">
    <text evidence="16">The sequence shown here is derived from an EMBL/GenBank/DDBJ whole genome shotgun (WGS) entry which is preliminary data.</text>
</comment>
<dbReference type="PRINTS" id="PR00371">
    <property type="entry name" value="FPNCR"/>
</dbReference>
<dbReference type="PANTHER" id="PTHR47354:SF8">
    <property type="entry name" value="1,2-PHENYLACETYL-COA EPOXIDASE, SUBUNIT E"/>
    <property type="match status" value="1"/>
</dbReference>
<dbReference type="SUPFAM" id="SSF52343">
    <property type="entry name" value="Ferredoxin reductase-like, C-terminal NADP-linked domain"/>
    <property type="match status" value="1"/>
</dbReference>
<keyword evidence="6" id="KW-0479">Metal-binding</keyword>
<evidence type="ECO:0000256" key="13">
    <source>
        <dbReference type="SAM" id="MobiDB-lite"/>
    </source>
</evidence>
<evidence type="ECO:0000256" key="10">
    <source>
        <dbReference type="ARBA" id="ARBA00023004"/>
    </source>
</evidence>
<feature type="transmembrane region" description="Helical" evidence="14">
    <location>
        <begin position="156"/>
        <end position="174"/>
    </location>
</feature>
<keyword evidence="12 14" id="KW-0472">Membrane</keyword>
<dbReference type="EMBL" id="BSUJ01000001">
    <property type="protein sequence ID" value="GMA19925.1"/>
    <property type="molecule type" value="Genomic_DNA"/>
</dbReference>
<protein>
    <submittedName>
        <fullName evidence="16">Oxidoreductase</fullName>
    </submittedName>
</protein>
<comment type="subcellular location">
    <subcellularLocation>
        <location evidence="2">Membrane</location>
        <topology evidence="2">Multi-pass membrane protein</topology>
    </subcellularLocation>
</comment>
<evidence type="ECO:0000256" key="9">
    <source>
        <dbReference type="ARBA" id="ARBA00023002"/>
    </source>
</evidence>
<dbReference type="InterPro" id="IPR017938">
    <property type="entry name" value="Riboflavin_synthase-like_b-brl"/>
</dbReference>
<evidence type="ECO:0000256" key="5">
    <source>
        <dbReference type="ARBA" id="ARBA00022714"/>
    </source>
</evidence>
<accession>A0ABQ6HP54</accession>
<evidence type="ECO:0000256" key="14">
    <source>
        <dbReference type="SAM" id="Phobius"/>
    </source>
</evidence>
<reference evidence="17" key="1">
    <citation type="journal article" date="2019" name="Int. J. Syst. Evol. Microbiol.">
        <title>The Global Catalogue of Microorganisms (GCM) 10K type strain sequencing project: providing services to taxonomists for standard genome sequencing and annotation.</title>
        <authorList>
            <consortium name="The Broad Institute Genomics Platform"/>
            <consortium name="The Broad Institute Genome Sequencing Center for Infectious Disease"/>
            <person name="Wu L."/>
            <person name="Ma J."/>
        </authorList>
    </citation>
    <scope>NUCLEOTIDE SEQUENCE [LARGE SCALE GENOMIC DNA]</scope>
    <source>
        <strain evidence="17">NBRC 105830</strain>
    </source>
</reference>
<proteinExistence type="predicted"/>
<dbReference type="PROSITE" id="PS51384">
    <property type="entry name" value="FAD_FR"/>
    <property type="match status" value="1"/>
</dbReference>
<dbReference type="RefSeq" id="WP_241444579.1">
    <property type="nucleotide sequence ID" value="NZ_BSUJ01000001.1"/>
</dbReference>
<evidence type="ECO:0000313" key="16">
    <source>
        <dbReference type="EMBL" id="GMA19925.1"/>
    </source>
</evidence>
<feature type="transmembrane region" description="Helical" evidence="14">
    <location>
        <begin position="186"/>
        <end position="207"/>
    </location>
</feature>
<dbReference type="InterPro" id="IPR039261">
    <property type="entry name" value="FNR_nucleotide-bd"/>
</dbReference>
<comment type="cofactor">
    <cofactor evidence="1">
        <name>FAD</name>
        <dbReference type="ChEBI" id="CHEBI:57692"/>
    </cofactor>
</comment>
<evidence type="ECO:0000256" key="12">
    <source>
        <dbReference type="ARBA" id="ARBA00023136"/>
    </source>
</evidence>
<evidence type="ECO:0000313" key="17">
    <source>
        <dbReference type="Proteomes" id="UP001157109"/>
    </source>
</evidence>
<evidence type="ECO:0000256" key="1">
    <source>
        <dbReference type="ARBA" id="ARBA00001974"/>
    </source>
</evidence>
<feature type="transmembrane region" description="Helical" evidence="14">
    <location>
        <begin position="36"/>
        <end position="57"/>
    </location>
</feature>
<feature type="domain" description="FAD-binding FR-type" evidence="15">
    <location>
        <begin position="244"/>
        <end position="344"/>
    </location>
</feature>
<keyword evidence="5" id="KW-0001">2Fe-2S</keyword>
<dbReference type="Pfam" id="PF01794">
    <property type="entry name" value="Ferric_reduct"/>
    <property type="match status" value="1"/>
</dbReference>
<dbReference type="Gene3D" id="3.40.50.80">
    <property type="entry name" value="Nucleotide-binding domain of ferredoxin-NADP reductase (FNR) module"/>
    <property type="match status" value="1"/>
</dbReference>
<dbReference type="Proteomes" id="UP001157109">
    <property type="component" value="Unassembled WGS sequence"/>
</dbReference>
<evidence type="ECO:0000256" key="3">
    <source>
        <dbReference type="ARBA" id="ARBA00022630"/>
    </source>
</evidence>
<dbReference type="InterPro" id="IPR001433">
    <property type="entry name" value="OxRdtase_FAD/NAD-bd"/>
</dbReference>
<dbReference type="SUPFAM" id="SSF63380">
    <property type="entry name" value="Riboflavin synthase domain-like"/>
    <property type="match status" value="1"/>
</dbReference>
<sequence length="479" mass="52249">MTTETMPLTTDLPTAPQPTIRTTPDRPRRVAAPTRWRDLAAAAMWGSLLFVTGLWVAGGQLQQMSSLGGILDSWGRLTGLLASDLLLIQVLMMARIPLAERAYGQDELARRHRLIGFTSFTLMVAHIVLITLGYAADSSAGLWGTIVDLVLNYPGMLLAVGGTVALCMVVATSIKNARGRLRYESWHLIHLYGYLGAGLALPHQLWTGADFSASPAATLFWWGLWIAAAVAVVVFRIGRPLYTSWRHGLRVESVEHVNPTTTTVTVRGRDLDRLPTSAGQFFQWRFLDGPGWTRAHPYSLSHAPDGRTLKVTVAHLGDGSARTATLSPGTRVLVEGPYGRLHSGVRTQRKVLLLGAGIGITPLRALLEDLEQGPGDVTMIYRAHSPADIIWRDELTELAASRGARLFFVTGVRVQGRDSWLPESAADLSDAEGLRQLVPDIAAHDVFVCGASRWMDAAEQAARDCGVPDARIHAERFSY</sequence>
<gene>
    <name evidence="16" type="ORF">GCM10025862_19460</name>
</gene>
<dbReference type="InterPro" id="IPR013130">
    <property type="entry name" value="Fe3_Rdtase_TM_dom"/>
</dbReference>
<name>A0ABQ6HP54_9MICO</name>
<feature type="transmembrane region" description="Helical" evidence="14">
    <location>
        <begin position="77"/>
        <end position="94"/>
    </location>
</feature>
<feature type="transmembrane region" description="Helical" evidence="14">
    <location>
        <begin position="114"/>
        <end position="136"/>
    </location>
</feature>
<keyword evidence="11" id="KW-0411">Iron-sulfur</keyword>
<keyword evidence="3" id="KW-0285">Flavoprotein</keyword>
<organism evidence="16 17">
    <name type="scientific">Arsenicicoccus piscis</name>
    <dbReference type="NCBI Taxonomy" id="673954"/>
    <lineage>
        <taxon>Bacteria</taxon>
        <taxon>Bacillati</taxon>
        <taxon>Actinomycetota</taxon>
        <taxon>Actinomycetes</taxon>
        <taxon>Micrococcales</taxon>
        <taxon>Intrasporangiaceae</taxon>
        <taxon>Arsenicicoccus</taxon>
    </lineage>
</organism>
<evidence type="ECO:0000259" key="15">
    <source>
        <dbReference type="PROSITE" id="PS51384"/>
    </source>
</evidence>
<keyword evidence="8 14" id="KW-1133">Transmembrane helix</keyword>
<evidence type="ECO:0000256" key="11">
    <source>
        <dbReference type="ARBA" id="ARBA00023014"/>
    </source>
</evidence>
<evidence type="ECO:0000256" key="2">
    <source>
        <dbReference type="ARBA" id="ARBA00004141"/>
    </source>
</evidence>
<dbReference type="InterPro" id="IPR001709">
    <property type="entry name" value="Flavoprot_Pyr_Nucl_cyt_Rdtase"/>
</dbReference>
<keyword evidence="10" id="KW-0408">Iron</keyword>
<evidence type="ECO:0000256" key="6">
    <source>
        <dbReference type="ARBA" id="ARBA00022723"/>
    </source>
</evidence>
<keyword evidence="17" id="KW-1185">Reference proteome</keyword>
<feature type="region of interest" description="Disordered" evidence="13">
    <location>
        <begin position="1"/>
        <end position="26"/>
    </location>
</feature>
<evidence type="ECO:0000256" key="8">
    <source>
        <dbReference type="ARBA" id="ARBA00022989"/>
    </source>
</evidence>
<dbReference type="InterPro" id="IPR050415">
    <property type="entry name" value="MRET"/>
</dbReference>
<dbReference type="Gene3D" id="2.40.30.10">
    <property type="entry name" value="Translation factors"/>
    <property type="match status" value="1"/>
</dbReference>
<keyword evidence="9" id="KW-0560">Oxidoreductase</keyword>
<evidence type="ECO:0000256" key="7">
    <source>
        <dbReference type="ARBA" id="ARBA00022827"/>
    </source>
</evidence>